<protein>
    <submittedName>
        <fullName evidence="1">Uncharacterized protein</fullName>
    </submittedName>
</protein>
<gene>
    <name evidence="1" type="ORF">LCGC14_1428090</name>
</gene>
<dbReference type="EMBL" id="LAZR01009591">
    <property type="protein sequence ID" value="KKM71690.1"/>
    <property type="molecule type" value="Genomic_DNA"/>
</dbReference>
<dbReference type="AlphaFoldDB" id="A0A0F9M4V6"/>
<organism evidence="1">
    <name type="scientific">marine sediment metagenome</name>
    <dbReference type="NCBI Taxonomy" id="412755"/>
    <lineage>
        <taxon>unclassified sequences</taxon>
        <taxon>metagenomes</taxon>
        <taxon>ecological metagenomes</taxon>
    </lineage>
</organism>
<name>A0A0F9M4V6_9ZZZZ</name>
<reference evidence="1" key="1">
    <citation type="journal article" date="2015" name="Nature">
        <title>Complex archaea that bridge the gap between prokaryotes and eukaryotes.</title>
        <authorList>
            <person name="Spang A."/>
            <person name="Saw J.H."/>
            <person name="Jorgensen S.L."/>
            <person name="Zaremba-Niedzwiedzka K."/>
            <person name="Martijn J."/>
            <person name="Lind A.E."/>
            <person name="van Eijk R."/>
            <person name="Schleper C."/>
            <person name="Guy L."/>
            <person name="Ettema T.J."/>
        </authorList>
    </citation>
    <scope>NUCLEOTIDE SEQUENCE</scope>
</reference>
<comment type="caution">
    <text evidence="1">The sequence shown here is derived from an EMBL/GenBank/DDBJ whole genome shotgun (WGS) entry which is preliminary data.</text>
</comment>
<accession>A0A0F9M4V6</accession>
<proteinExistence type="predicted"/>
<evidence type="ECO:0000313" key="1">
    <source>
        <dbReference type="EMBL" id="KKM71690.1"/>
    </source>
</evidence>
<sequence>MCILCIFYNIPHAKFIVDEIVKTLYDDGIIEKTTSKAVEDIIFSGTTTRMTHVLQRLKSSENKESQLKIGEESLDKWLIRIENEVMKKFDGLEQEAVLYSVRELFNSIYSLFGFTSKSPFYREARLMLLRVGETLKLSGLGSFKLNNFEDLESFIGRDLRYIYDNRKTSPDSIPEIKTITNLRKDIEISLSSSTSLSINEIERILTQIDLDIQTYINCIQDHINGDDILDGIEDSPMKILLNEIIHSPFSNILEKVENRIELSHLLFGDGKDVINDFVEYKEKYLRSLLEIKFNVDQWTLETFKDISILTTSSELEDLKVWIQETIDRWIFNNPYQDFINEKPIRFHVIHTKEFLQREFDVVYNVYKAFRLQDKLSFRKISKDSDSSFSLTRALKGKSSAFNIGPKTLRKYLIKIEQFKSQTIATPYAISVYQEAIDTIKDYVADRHLGFSIKKSARTGYNPIFHQDWYKATLIILNLAKFGGIQPLTFGLLSPELFDKDPNTGLFQPHHLDASNT</sequence>